<name>A0ABS5TS49_9ACTN</name>
<feature type="domain" description="Solute-binding protein family 3/N-terminal" evidence="3">
    <location>
        <begin position="35"/>
        <end position="257"/>
    </location>
</feature>
<proteinExistence type="inferred from homology"/>
<dbReference type="Gene3D" id="3.40.190.10">
    <property type="entry name" value="Periplasmic binding protein-like II"/>
    <property type="match status" value="2"/>
</dbReference>
<dbReference type="InterPro" id="IPR001638">
    <property type="entry name" value="Solute-binding_3/MltF_N"/>
</dbReference>
<evidence type="ECO:0000313" key="5">
    <source>
        <dbReference type="Proteomes" id="UP001197247"/>
    </source>
</evidence>
<comment type="caution">
    <text evidence="4">The sequence shown here is derived from an EMBL/GenBank/DDBJ whole genome shotgun (WGS) entry which is preliminary data.</text>
</comment>
<evidence type="ECO:0000313" key="4">
    <source>
        <dbReference type="EMBL" id="MBT0773632.1"/>
    </source>
</evidence>
<evidence type="ECO:0000256" key="1">
    <source>
        <dbReference type="ARBA" id="ARBA00010742"/>
    </source>
</evidence>
<gene>
    <name evidence="4" type="ORF">KIH74_32105</name>
</gene>
<evidence type="ECO:0000259" key="3">
    <source>
        <dbReference type="SMART" id="SM00062"/>
    </source>
</evidence>
<feature type="chain" id="PRO_5045681535" evidence="2">
    <location>
        <begin position="23"/>
        <end position="335"/>
    </location>
</feature>
<dbReference type="SUPFAM" id="SSF53850">
    <property type="entry name" value="Periplasmic binding protein-like II"/>
    <property type="match status" value="1"/>
</dbReference>
<keyword evidence="5" id="KW-1185">Reference proteome</keyword>
<accession>A0ABS5TS49</accession>
<comment type="similarity">
    <text evidence="1">Belongs to the bacterial solute-binding protein SsuA/TauA family.</text>
</comment>
<dbReference type="SMART" id="SM00062">
    <property type="entry name" value="PBPb"/>
    <property type="match status" value="1"/>
</dbReference>
<organism evidence="4 5">
    <name type="scientific">Kineosporia corallincola</name>
    <dbReference type="NCBI Taxonomy" id="2835133"/>
    <lineage>
        <taxon>Bacteria</taxon>
        <taxon>Bacillati</taxon>
        <taxon>Actinomycetota</taxon>
        <taxon>Actinomycetes</taxon>
        <taxon>Kineosporiales</taxon>
        <taxon>Kineosporiaceae</taxon>
        <taxon>Kineosporia</taxon>
    </lineage>
</organism>
<reference evidence="4 5" key="1">
    <citation type="submission" date="2021-05" db="EMBL/GenBank/DDBJ databases">
        <title>Kineosporia and Streptomyces sp. nov. two new marine actinobacteria isolated from Coral.</title>
        <authorList>
            <person name="Buangrab K."/>
            <person name="Sutthacheep M."/>
            <person name="Yeemin T."/>
            <person name="Harunari E."/>
            <person name="Igarashi Y."/>
            <person name="Kanchanasin P."/>
            <person name="Tanasupawat S."/>
            <person name="Phongsopitanun W."/>
        </authorList>
    </citation>
    <scope>NUCLEOTIDE SEQUENCE [LARGE SCALE GENOMIC DNA]</scope>
    <source>
        <strain evidence="4 5">J2-2</strain>
    </source>
</reference>
<dbReference type="PROSITE" id="PS51257">
    <property type="entry name" value="PROKAR_LIPOPROTEIN"/>
    <property type="match status" value="1"/>
</dbReference>
<sequence length="335" mass="34921">MTRTRRVAVPLLLAVVAMSGLAACGSDAEAADSATIQVRIPDPGNAGILALGKKDGSLDAALSAVGAGVEWTGSSGPFAPAAQAINANQLDVAQGSITSGIGSLAANPGFRLFATGQPDPVGEGILVRKDSSITSVADLKGKKVAVNKGGTGEYLLLQALKKAGVPYDSVERVYLAPDQSAPAFSSGQVDAWATWSTYTVATLAQGTSRQLVQGEDIDSDNYTVWAVRTAFADEHPEVVRALYEYLHEASAQLIADPQPYVNVFTDSGAQSVTGEAKEINLDFLRRSAQVEPITDDDLKRYAAVAQFFAEQKVTTSTVDVAASVIDVESLGTRAS</sequence>
<evidence type="ECO:0000256" key="2">
    <source>
        <dbReference type="SAM" id="SignalP"/>
    </source>
</evidence>
<dbReference type="EMBL" id="JAHBAY010000019">
    <property type="protein sequence ID" value="MBT0773632.1"/>
    <property type="molecule type" value="Genomic_DNA"/>
</dbReference>
<dbReference type="RefSeq" id="WP_214160173.1">
    <property type="nucleotide sequence ID" value="NZ_JAHBAY010000019.1"/>
</dbReference>
<dbReference type="PANTHER" id="PTHR30024">
    <property type="entry name" value="ALIPHATIC SULFONATES-BINDING PROTEIN-RELATED"/>
    <property type="match status" value="1"/>
</dbReference>
<dbReference type="Pfam" id="PF09084">
    <property type="entry name" value="NMT1"/>
    <property type="match status" value="1"/>
</dbReference>
<dbReference type="InterPro" id="IPR015168">
    <property type="entry name" value="SsuA/THI5"/>
</dbReference>
<keyword evidence="2" id="KW-0732">Signal</keyword>
<feature type="signal peptide" evidence="2">
    <location>
        <begin position="1"/>
        <end position="22"/>
    </location>
</feature>
<dbReference type="Proteomes" id="UP001197247">
    <property type="component" value="Unassembled WGS sequence"/>
</dbReference>
<dbReference type="PANTHER" id="PTHR30024:SF42">
    <property type="entry name" value="ALIPHATIC SULFONATES-BINDING PROTEIN-RELATED"/>
    <property type="match status" value="1"/>
</dbReference>
<protein>
    <submittedName>
        <fullName evidence="4">ABC transporter substrate-binding protein</fullName>
    </submittedName>
</protein>